<dbReference type="AlphaFoldDB" id="A0A5C8LWP1"/>
<sequence>MMAMEAVLETPRLILRAFTLDDVDAMYQLMTVPQVIRYVGNQPAQSKQDTLDYLMQHPLRDYQVYGYGRFACVWKETGQVIGFSGIKFLEEIQETELGYRFLPEFWRKGLATEAGQAVIQFAQGLGLKRLVAVIHPQNEGSKLVATKLGFGLEGKTELSLLENQDLLLFSRTI</sequence>
<dbReference type="Gene3D" id="3.40.630.30">
    <property type="match status" value="1"/>
</dbReference>
<dbReference type="PANTHER" id="PTHR43792">
    <property type="entry name" value="GNAT FAMILY, PUTATIVE (AFU_ORTHOLOGUE AFUA_3G00765)-RELATED-RELATED"/>
    <property type="match status" value="1"/>
</dbReference>
<dbReference type="InterPro" id="IPR000182">
    <property type="entry name" value="GNAT_dom"/>
</dbReference>
<reference evidence="2 3" key="1">
    <citation type="submission" date="2019-08" db="EMBL/GenBank/DDBJ databases">
        <title>Draft genome analysis of Rheinheimera tangshanensis isolated from the roots of fresh rice plants (Oryza sativa).</title>
        <authorList>
            <person name="Yu Q."/>
            <person name="Qi Y."/>
            <person name="Zhang H."/>
            <person name="Pu J."/>
        </authorList>
    </citation>
    <scope>NUCLEOTIDE SEQUENCE [LARGE SCALE GENOMIC DNA]</scope>
    <source>
        <strain evidence="2 3">JA3-B52</strain>
    </source>
</reference>
<gene>
    <name evidence="2" type="ORF">FU839_07370</name>
</gene>
<feature type="domain" description="N-acetyltransferase" evidence="1">
    <location>
        <begin position="13"/>
        <end position="173"/>
    </location>
</feature>
<dbReference type="PANTHER" id="PTHR43792:SF1">
    <property type="entry name" value="N-ACETYLTRANSFERASE DOMAIN-CONTAINING PROTEIN"/>
    <property type="match status" value="1"/>
</dbReference>
<dbReference type="CDD" id="cd04301">
    <property type="entry name" value="NAT_SF"/>
    <property type="match status" value="1"/>
</dbReference>
<comment type="caution">
    <text evidence="2">The sequence shown here is derived from an EMBL/GenBank/DDBJ whole genome shotgun (WGS) entry which is preliminary data.</text>
</comment>
<dbReference type="EMBL" id="VRLR01000003">
    <property type="protein sequence ID" value="TXK81711.1"/>
    <property type="molecule type" value="Genomic_DNA"/>
</dbReference>
<keyword evidence="3" id="KW-1185">Reference proteome</keyword>
<dbReference type="InterPro" id="IPR051531">
    <property type="entry name" value="N-acetyltransferase"/>
</dbReference>
<proteinExistence type="predicted"/>
<dbReference type="SUPFAM" id="SSF55729">
    <property type="entry name" value="Acyl-CoA N-acyltransferases (Nat)"/>
    <property type="match status" value="1"/>
</dbReference>
<dbReference type="Proteomes" id="UP000321814">
    <property type="component" value="Unassembled WGS sequence"/>
</dbReference>
<name>A0A5C8LWP1_9GAMM</name>
<accession>A0A5C8LWP1</accession>
<protein>
    <submittedName>
        <fullName evidence="2">GNAT family N-acetyltransferase</fullName>
    </submittedName>
</protein>
<dbReference type="OrthoDB" id="9801656at2"/>
<evidence type="ECO:0000313" key="2">
    <source>
        <dbReference type="EMBL" id="TXK81711.1"/>
    </source>
</evidence>
<organism evidence="2 3">
    <name type="scientific">Rheinheimera tangshanensis</name>
    <dbReference type="NCBI Taxonomy" id="400153"/>
    <lineage>
        <taxon>Bacteria</taxon>
        <taxon>Pseudomonadati</taxon>
        <taxon>Pseudomonadota</taxon>
        <taxon>Gammaproteobacteria</taxon>
        <taxon>Chromatiales</taxon>
        <taxon>Chromatiaceae</taxon>
        <taxon>Rheinheimera</taxon>
    </lineage>
</organism>
<keyword evidence="2" id="KW-0808">Transferase</keyword>
<dbReference type="Pfam" id="PF13302">
    <property type="entry name" value="Acetyltransf_3"/>
    <property type="match status" value="1"/>
</dbReference>
<dbReference type="PROSITE" id="PS51186">
    <property type="entry name" value="GNAT"/>
    <property type="match status" value="1"/>
</dbReference>
<dbReference type="GO" id="GO:0016747">
    <property type="term" value="F:acyltransferase activity, transferring groups other than amino-acyl groups"/>
    <property type="evidence" value="ECO:0007669"/>
    <property type="project" value="InterPro"/>
</dbReference>
<evidence type="ECO:0000259" key="1">
    <source>
        <dbReference type="PROSITE" id="PS51186"/>
    </source>
</evidence>
<evidence type="ECO:0000313" key="3">
    <source>
        <dbReference type="Proteomes" id="UP000321814"/>
    </source>
</evidence>
<dbReference type="InterPro" id="IPR016181">
    <property type="entry name" value="Acyl_CoA_acyltransferase"/>
</dbReference>